<dbReference type="HOGENOM" id="CLU_2725407_0_0_1"/>
<reference evidence="2" key="1">
    <citation type="submission" date="2011-05" db="EMBL/GenBank/DDBJ databases">
        <authorList>
            <person name="Richards S.R."/>
            <person name="Qu J."/>
            <person name="Jiang H."/>
            <person name="Jhangiani S.N."/>
            <person name="Agravi P."/>
            <person name="Goodspeed R."/>
            <person name="Gross S."/>
            <person name="Mandapat C."/>
            <person name="Jackson L."/>
            <person name="Mathew T."/>
            <person name="Pu L."/>
            <person name="Thornton R."/>
            <person name="Saada N."/>
            <person name="Wilczek-Boney K.B."/>
            <person name="Lee S."/>
            <person name="Kovar C."/>
            <person name="Wu Y."/>
            <person name="Scherer S.E."/>
            <person name="Worley K.C."/>
            <person name="Muzny D.M."/>
            <person name="Gibbs R."/>
        </authorList>
    </citation>
    <scope>NUCLEOTIDE SEQUENCE</scope>
    <source>
        <strain evidence="2">Brora</strain>
    </source>
</reference>
<organism evidence="1 2">
    <name type="scientific">Strigamia maritima</name>
    <name type="common">European centipede</name>
    <name type="synonym">Geophilus maritimus</name>
    <dbReference type="NCBI Taxonomy" id="126957"/>
    <lineage>
        <taxon>Eukaryota</taxon>
        <taxon>Metazoa</taxon>
        <taxon>Ecdysozoa</taxon>
        <taxon>Arthropoda</taxon>
        <taxon>Myriapoda</taxon>
        <taxon>Chilopoda</taxon>
        <taxon>Pleurostigmophora</taxon>
        <taxon>Geophilomorpha</taxon>
        <taxon>Linotaeniidae</taxon>
        <taxon>Strigamia</taxon>
    </lineage>
</organism>
<sequence length="72" mass="8375">MDKKIKNTFLLMIPVNTHIGPQYFQYIVTSLSFKKHSSKNSIIRFDLSFSHICSTHKSQCLKSPSLDHHQKI</sequence>
<dbReference type="AlphaFoldDB" id="T1J3W7"/>
<evidence type="ECO:0000313" key="2">
    <source>
        <dbReference type="Proteomes" id="UP000014500"/>
    </source>
</evidence>
<accession>T1J3W7</accession>
<dbReference type="Proteomes" id="UP000014500">
    <property type="component" value="Unassembled WGS sequence"/>
</dbReference>
<name>T1J3W7_STRMM</name>
<protein>
    <submittedName>
        <fullName evidence="1">Uncharacterized protein</fullName>
    </submittedName>
</protein>
<proteinExistence type="predicted"/>
<evidence type="ECO:0000313" key="1">
    <source>
        <dbReference type="EnsemblMetazoa" id="SMAR008290-PA"/>
    </source>
</evidence>
<reference evidence="1" key="2">
    <citation type="submission" date="2015-02" db="UniProtKB">
        <authorList>
            <consortium name="EnsemblMetazoa"/>
        </authorList>
    </citation>
    <scope>IDENTIFICATION</scope>
</reference>
<keyword evidence="2" id="KW-1185">Reference proteome</keyword>
<dbReference type="EnsemblMetazoa" id="SMAR008290-RA">
    <property type="protein sequence ID" value="SMAR008290-PA"/>
    <property type="gene ID" value="SMAR008290"/>
</dbReference>
<dbReference type="EMBL" id="JH431832">
    <property type="status" value="NOT_ANNOTATED_CDS"/>
    <property type="molecule type" value="Genomic_DNA"/>
</dbReference>